<dbReference type="EMBL" id="DS477491">
    <property type="protein sequence ID" value="EDO25956.1"/>
    <property type="molecule type" value="Genomic_DNA"/>
</dbReference>
<keyword evidence="1" id="KW-0106">Calcium</keyword>
<evidence type="ECO:0000313" key="4">
    <source>
        <dbReference type="Proteomes" id="UP000001593"/>
    </source>
</evidence>
<dbReference type="GO" id="GO:0005509">
    <property type="term" value="F:calcium ion binding"/>
    <property type="evidence" value="ECO:0007669"/>
    <property type="project" value="InterPro"/>
</dbReference>
<gene>
    <name evidence="3" type="ORF">NEMVEDRAFT_v1g225551</name>
</gene>
<dbReference type="Pfam" id="PF12763">
    <property type="entry name" value="EH"/>
    <property type="match status" value="1"/>
</dbReference>
<evidence type="ECO:0000313" key="3">
    <source>
        <dbReference type="EMBL" id="EDO25956.1"/>
    </source>
</evidence>
<dbReference type="SMART" id="SM00054">
    <property type="entry name" value="EFh"/>
    <property type="match status" value="1"/>
</dbReference>
<evidence type="ECO:0000256" key="1">
    <source>
        <dbReference type="ARBA" id="ARBA00022837"/>
    </source>
</evidence>
<sequence length="254" mass="28859">KQAKTNGKMNGMAKDFAKRRVSFKLPQIILQKAPEITLSEQTIVEASRPLYQTKLRSLNLSPGPISANSMGKSPEETESRNAGVPCILEAVRLNARSSLRELTFDGIGFMKDSERELEALLEDRPSFSCSWSSSIRGSDVSKGFARPDEVVIFMRFVRNMGFRLVDLFKILSPEKQSLSVSKEAFVFGLKRLNAPLRDDQLRVIFDSLDEDGNGTLDFHEFSAMRNHSLAKYVKKNMKKRRSELQKEHIRKIML</sequence>
<dbReference type="Proteomes" id="UP000001593">
    <property type="component" value="Unassembled WGS sequence"/>
</dbReference>
<dbReference type="InterPro" id="IPR002048">
    <property type="entry name" value="EF_hand_dom"/>
</dbReference>
<dbReference type="HOGENOM" id="CLU_1096573_0_0_1"/>
<dbReference type="Gene3D" id="1.10.238.10">
    <property type="entry name" value="EF-hand"/>
    <property type="match status" value="1"/>
</dbReference>
<evidence type="ECO:0000259" key="2">
    <source>
        <dbReference type="PROSITE" id="PS50222"/>
    </source>
</evidence>
<dbReference type="InterPro" id="IPR000261">
    <property type="entry name" value="EH_dom"/>
</dbReference>
<keyword evidence="4" id="KW-1185">Reference proteome</keyword>
<dbReference type="SUPFAM" id="SSF47473">
    <property type="entry name" value="EF-hand"/>
    <property type="match status" value="1"/>
</dbReference>
<dbReference type="PhylomeDB" id="A7TD97"/>
<proteinExistence type="predicted"/>
<protein>
    <recommendedName>
        <fullName evidence="2">EF-hand domain-containing protein</fullName>
    </recommendedName>
</protein>
<organism evidence="3 4">
    <name type="scientific">Nematostella vectensis</name>
    <name type="common">Starlet sea anemone</name>
    <dbReference type="NCBI Taxonomy" id="45351"/>
    <lineage>
        <taxon>Eukaryota</taxon>
        <taxon>Metazoa</taxon>
        <taxon>Cnidaria</taxon>
        <taxon>Anthozoa</taxon>
        <taxon>Hexacorallia</taxon>
        <taxon>Actiniaria</taxon>
        <taxon>Edwardsiidae</taxon>
        <taxon>Nematostella</taxon>
    </lineage>
</organism>
<dbReference type="InterPro" id="IPR011992">
    <property type="entry name" value="EF-hand-dom_pair"/>
</dbReference>
<feature type="non-terminal residue" evidence="3">
    <location>
        <position position="1"/>
    </location>
</feature>
<feature type="domain" description="EF-hand" evidence="2">
    <location>
        <begin position="196"/>
        <end position="231"/>
    </location>
</feature>
<dbReference type="AlphaFoldDB" id="A7TD97"/>
<reference evidence="3 4" key="1">
    <citation type="journal article" date="2007" name="Science">
        <title>Sea anemone genome reveals ancestral eumetazoan gene repertoire and genomic organization.</title>
        <authorList>
            <person name="Putnam N.H."/>
            <person name="Srivastava M."/>
            <person name="Hellsten U."/>
            <person name="Dirks B."/>
            <person name="Chapman J."/>
            <person name="Salamov A."/>
            <person name="Terry A."/>
            <person name="Shapiro H."/>
            <person name="Lindquist E."/>
            <person name="Kapitonov V.V."/>
            <person name="Jurka J."/>
            <person name="Genikhovich G."/>
            <person name="Grigoriev I.V."/>
            <person name="Lucas S.M."/>
            <person name="Steele R.E."/>
            <person name="Finnerty J.R."/>
            <person name="Technau U."/>
            <person name="Martindale M.Q."/>
            <person name="Rokhsar D.S."/>
        </authorList>
    </citation>
    <scope>NUCLEOTIDE SEQUENCE [LARGE SCALE GENOMIC DNA]</scope>
    <source>
        <strain evidence="4">CH2 X CH6</strain>
    </source>
</reference>
<dbReference type="PROSITE" id="PS00018">
    <property type="entry name" value="EF_HAND_1"/>
    <property type="match status" value="1"/>
</dbReference>
<accession>A7TD97</accession>
<dbReference type="InterPro" id="IPR018247">
    <property type="entry name" value="EF_Hand_1_Ca_BS"/>
</dbReference>
<name>A7TD97_NEMVE</name>
<dbReference type="PROSITE" id="PS50222">
    <property type="entry name" value="EF_HAND_2"/>
    <property type="match status" value="1"/>
</dbReference>
<dbReference type="InParanoid" id="A7TD97"/>